<dbReference type="EMBL" id="LR134493">
    <property type="protein sequence ID" value="VEI65401.1"/>
    <property type="molecule type" value="Genomic_DNA"/>
</dbReference>
<dbReference type="GO" id="GO:0016651">
    <property type="term" value="F:oxidoreductase activity, acting on NAD(P)H"/>
    <property type="evidence" value="ECO:0007669"/>
    <property type="project" value="TreeGrafter"/>
</dbReference>
<dbReference type="Pfam" id="PF08240">
    <property type="entry name" value="ADH_N"/>
    <property type="match status" value="1"/>
</dbReference>
<dbReference type="InterPro" id="IPR013154">
    <property type="entry name" value="ADH-like_N"/>
</dbReference>
<organism evidence="4 5">
    <name type="scientific">Serratia rubidaea</name>
    <name type="common">Serratia marinorubra</name>
    <dbReference type="NCBI Taxonomy" id="61652"/>
    <lineage>
        <taxon>Bacteria</taxon>
        <taxon>Pseudomonadati</taxon>
        <taxon>Pseudomonadota</taxon>
        <taxon>Gammaproteobacteria</taxon>
        <taxon>Enterobacterales</taxon>
        <taxon>Yersiniaceae</taxon>
        <taxon>Serratia</taxon>
    </lineage>
</organism>
<dbReference type="PANTHER" id="PTHR48106:SF2">
    <property type="entry name" value="ZN2+-BINDING DEHYDROGENASE"/>
    <property type="match status" value="1"/>
</dbReference>
<dbReference type="GO" id="GO:0070402">
    <property type="term" value="F:NADPH binding"/>
    <property type="evidence" value="ECO:0007669"/>
    <property type="project" value="TreeGrafter"/>
</dbReference>
<reference evidence="4 5" key="1">
    <citation type="submission" date="2018-12" db="EMBL/GenBank/DDBJ databases">
        <authorList>
            <consortium name="Pathogen Informatics"/>
        </authorList>
    </citation>
    <scope>NUCLEOTIDE SEQUENCE [LARGE SCALE GENOMIC DNA]</scope>
    <source>
        <strain evidence="4 5">NCTC10036</strain>
    </source>
</reference>
<dbReference type="InterPro" id="IPR020843">
    <property type="entry name" value="ER"/>
</dbReference>
<evidence type="ECO:0000259" key="3">
    <source>
        <dbReference type="SMART" id="SM00829"/>
    </source>
</evidence>
<name>A0A3S4YPD3_SERRU</name>
<evidence type="ECO:0000256" key="1">
    <source>
        <dbReference type="ARBA" id="ARBA00022857"/>
    </source>
</evidence>
<feature type="domain" description="Enoyl reductase (ER)" evidence="3">
    <location>
        <begin position="12"/>
        <end position="311"/>
    </location>
</feature>
<dbReference type="InterPro" id="IPR036291">
    <property type="entry name" value="NAD(P)-bd_dom_sf"/>
</dbReference>
<dbReference type="SMART" id="SM00829">
    <property type="entry name" value="PKS_ER"/>
    <property type="match status" value="1"/>
</dbReference>
<dbReference type="SUPFAM" id="SSF50129">
    <property type="entry name" value="GroES-like"/>
    <property type="match status" value="1"/>
</dbReference>
<dbReference type="SUPFAM" id="SSF51735">
    <property type="entry name" value="NAD(P)-binding Rossmann-fold domains"/>
    <property type="match status" value="1"/>
</dbReference>
<keyword evidence="4" id="KW-0808">Transferase</keyword>
<proteinExistence type="predicted"/>
<dbReference type="Gene3D" id="3.40.50.720">
    <property type="entry name" value="NAD(P)-binding Rossmann-like Domain"/>
    <property type="match status" value="1"/>
</dbReference>
<dbReference type="PANTHER" id="PTHR48106">
    <property type="entry name" value="QUINONE OXIDOREDUCTASE PIG3-RELATED"/>
    <property type="match status" value="1"/>
</dbReference>
<dbReference type="Pfam" id="PF00107">
    <property type="entry name" value="ADH_zinc_N"/>
    <property type="match status" value="1"/>
</dbReference>
<protein>
    <submittedName>
        <fullName evidence="4">Mycocerosic acid synthase</fullName>
        <ecNumber evidence="4">2.3.1.111</ecNumber>
    </submittedName>
</protein>
<evidence type="ECO:0000313" key="4">
    <source>
        <dbReference type="EMBL" id="VEI65401.1"/>
    </source>
</evidence>
<gene>
    <name evidence="4" type="primary">mas</name>
    <name evidence="4" type="ORF">NCTC10036_02274</name>
</gene>
<dbReference type="InterPro" id="IPR013149">
    <property type="entry name" value="ADH-like_C"/>
</dbReference>
<evidence type="ECO:0000313" key="5">
    <source>
        <dbReference type="Proteomes" id="UP000281904"/>
    </source>
</evidence>
<evidence type="ECO:0000256" key="2">
    <source>
        <dbReference type="ARBA" id="ARBA00023002"/>
    </source>
</evidence>
<dbReference type="CDD" id="cd05282">
    <property type="entry name" value="ETR_like"/>
    <property type="match status" value="1"/>
</dbReference>
<keyword evidence="2" id="KW-0560">Oxidoreductase</keyword>
<sequence>MVNSALWYREFGAPEAVLRLENAPPAALTAGNVRVAMRLAPVNASDLIPLSGAYRHRVVPPAVAGYEGVGVVTETTPGAEHLLGRRVLPLRGEGTWQRVVSCPAALVVPVPDAITDLQAARAYINPLAALLMLDLYNPAGRRVLLTAAGSDCGRLLGQWALLRGAAEVAGICRSPAHADTLVACGITPVMQSERTRIDQLAAAADIVFDATGGALAQQLLEAMRPDGLFVCYGLLSGQPFTLQRRYPAVRWFHIRNCLADIGTAQWQALFGRIWPLLAQSRCGGARIYPLEEWRAALALYRQPGRQVKPVMDLQP</sequence>
<dbReference type="RefSeq" id="WP_126531385.1">
    <property type="nucleotide sequence ID" value="NZ_LR134493.1"/>
</dbReference>
<dbReference type="EC" id="2.3.1.111" evidence="4"/>
<dbReference type="InterPro" id="IPR011032">
    <property type="entry name" value="GroES-like_sf"/>
</dbReference>
<keyword evidence="4" id="KW-0012">Acyltransferase</keyword>
<dbReference type="Gene3D" id="3.90.180.10">
    <property type="entry name" value="Medium-chain alcohol dehydrogenases, catalytic domain"/>
    <property type="match status" value="1"/>
</dbReference>
<dbReference type="GO" id="GO:0050111">
    <property type="term" value="F:mycocerosate synthase activity"/>
    <property type="evidence" value="ECO:0007669"/>
    <property type="project" value="UniProtKB-EC"/>
</dbReference>
<keyword evidence="1" id="KW-0521">NADP</keyword>
<dbReference type="AlphaFoldDB" id="A0A3S4YPD3"/>
<dbReference type="Proteomes" id="UP000281904">
    <property type="component" value="Chromosome"/>
</dbReference>
<accession>A0A3S4YPD3</accession>